<protein>
    <recommendedName>
        <fullName evidence="11">Zinc metalloprotease</fullName>
        <ecNumber evidence="11">3.4.24.-</ecNumber>
    </recommendedName>
</protein>
<evidence type="ECO:0000256" key="5">
    <source>
        <dbReference type="ARBA" id="ARBA00022692"/>
    </source>
</evidence>
<dbReference type="Proteomes" id="UP000955338">
    <property type="component" value="Chromosome"/>
</dbReference>
<dbReference type="SUPFAM" id="SSF50156">
    <property type="entry name" value="PDZ domain-like"/>
    <property type="match status" value="2"/>
</dbReference>
<dbReference type="PANTHER" id="PTHR42837:SF2">
    <property type="entry name" value="MEMBRANE METALLOPROTEASE ARASP2, CHLOROPLASTIC-RELATED"/>
    <property type="match status" value="1"/>
</dbReference>
<dbReference type="PANTHER" id="PTHR42837">
    <property type="entry name" value="REGULATOR OF SIGMA-E PROTEASE RSEP"/>
    <property type="match status" value="1"/>
</dbReference>
<comment type="subcellular location">
    <subcellularLocation>
        <location evidence="2">Membrane</location>
        <topology evidence="2">Multi-pass membrane protein</topology>
    </subcellularLocation>
</comment>
<keyword evidence="13" id="KW-1185">Reference proteome</keyword>
<sequence>MAGFWWSAFSFIIVIAVLVFVHEYGHFWAARKCGVFVQRFSIGFGKVLWQKTDKHGTEFAISLIPLGGYVKMLDTRNEAVPEELKEYTFDHKSVGQRAFIIAAGPLANFLFAIFAYWVVFLYGLPIVKPVIGNVVPQSLVEQAGIKPDYLIEAVDGVNTPDWESINLQLATKIGNPSVTLKLRQFENDSSIIKTINLQHWNYNPEKESAFTSLGIEPKRAIAENKLQQVMAQSPAALAGLQAGDIILSVNGQVMDWQHLVRTIRQGKEQQITLVIERDGKQKTVTLQPKLNDNNQPYIGVVPVFKPLEQKYRATLKYDILPAFSLALEKVQQLSWTTVKVMGKLLTGDISVKNLSGPISIAQGAGISSRIGLVYYLSFMALISINLGIMNLFPLPILDGGHLVFLGVEAITKKAVSEHIQGIAYRIGAILLLTLTIVALFNDVARL</sequence>
<evidence type="ECO:0000256" key="2">
    <source>
        <dbReference type="ARBA" id="ARBA00004141"/>
    </source>
</evidence>
<dbReference type="CDD" id="cd23082">
    <property type="entry name" value="cpPDZ1_EcRseP-like"/>
    <property type="match status" value="1"/>
</dbReference>
<dbReference type="EC" id="3.4.24.-" evidence="11"/>
<dbReference type="CDD" id="cd06163">
    <property type="entry name" value="S2P-M50_PDZ_RseP-like"/>
    <property type="match status" value="2"/>
</dbReference>
<dbReference type="AlphaFoldDB" id="A0A8D4IY74"/>
<dbReference type="PROSITE" id="PS50106">
    <property type="entry name" value="PDZ"/>
    <property type="match status" value="1"/>
</dbReference>
<dbReference type="InterPro" id="IPR001478">
    <property type="entry name" value="PDZ"/>
</dbReference>
<dbReference type="Pfam" id="PF17820">
    <property type="entry name" value="PDZ_6"/>
    <property type="match status" value="1"/>
</dbReference>
<evidence type="ECO:0000256" key="9">
    <source>
        <dbReference type="ARBA" id="ARBA00023049"/>
    </source>
</evidence>
<dbReference type="NCBIfam" id="TIGR00054">
    <property type="entry name" value="RIP metalloprotease RseP"/>
    <property type="match status" value="1"/>
</dbReference>
<dbReference type="Pfam" id="PF02163">
    <property type="entry name" value="Peptidase_M50"/>
    <property type="match status" value="1"/>
</dbReference>
<keyword evidence="4" id="KW-0645">Protease</keyword>
<feature type="transmembrane region" description="Helical" evidence="11">
    <location>
        <begin position="422"/>
        <end position="440"/>
    </location>
</feature>
<feature type="transmembrane region" description="Helical" evidence="11">
    <location>
        <begin position="6"/>
        <end position="22"/>
    </location>
</feature>
<dbReference type="Gene3D" id="2.30.42.10">
    <property type="match status" value="2"/>
</dbReference>
<keyword evidence="10 11" id="KW-0472">Membrane</keyword>
<comment type="cofactor">
    <cofactor evidence="1 11">
        <name>Zn(2+)</name>
        <dbReference type="ChEBI" id="CHEBI:29105"/>
    </cofactor>
</comment>
<dbReference type="RefSeq" id="WP_261920386.1">
    <property type="nucleotide sequence ID" value="NZ_CP022011.1"/>
</dbReference>
<reference evidence="12" key="1">
    <citation type="submission" date="2017-06" db="EMBL/GenBank/DDBJ databases">
        <title>Genome sequencing of pathogenic and non-pathogenic strains within Bisgaard taxon 40.</title>
        <authorList>
            <person name="Ladner J.T."/>
            <person name="Lovett S.P."/>
            <person name="Koroleva G."/>
            <person name="Lorch J.M."/>
        </authorList>
    </citation>
    <scope>NUCLEOTIDE SEQUENCE</scope>
    <source>
        <strain evidence="12">27576-1-I1</strain>
    </source>
</reference>
<dbReference type="SMART" id="SM00228">
    <property type="entry name" value="PDZ"/>
    <property type="match status" value="2"/>
</dbReference>
<dbReference type="GO" id="GO:0046872">
    <property type="term" value="F:metal ion binding"/>
    <property type="evidence" value="ECO:0007669"/>
    <property type="project" value="UniProtKB-KW"/>
</dbReference>
<dbReference type="GO" id="GO:0016020">
    <property type="term" value="C:membrane"/>
    <property type="evidence" value="ECO:0007669"/>
    <property type="project" value="UniProtKB-SubCell"/>
</dbReference>
<keyword evidence="9 11" id="KW-0482">Metalloprotease</keyword>
<dbReference type="InterPro" id="IPR036034">
    <property type="entry name" value="PDZ_sf"/>
</dbReference>
<gene>
    <name evidence="12" type="primary">rseP</name>
    <name evidence="12" type="ORF">CEP48_06460</name>
</gene>
<keyword evidence="5 11" id="KW-0812">Transmembrane</keyword>
<dbReference type="InterPro" id="IPR041489">
    <property type="entry name" value="PDZ_6"/>
</dbReference>
<dbReference type="NCBIfam" id="NF008046">
    <property type="entry name" value="PRK10779.1"/>
    <property type="match status" value="1"/>
</dbReference>
<keyword evidence="8 11" id="KW-1133">Transmembrane helix</keyword>
<keyword evidence="7 11" id="KW-0862">Zinc</keyword>
<evidence type="ECO:0000256" key="6">
    <source>
        <dbReference type="ARBA" id="ARBA00022801"/>
    </source>
</evidence>
<organism evidence="12 13">
    <name type="scientific">Mergibacter septicus</name>
    <dbReference type="NCBI Taxonomy" id="221402"/>
    <lineage>
        <taxon>Bacteria</taxon>
        <taxon>Pseudomonadati</taxon>
        <taxon>Pseudomonadota</taxon>
        <taxon>Gammaproteobacteria</taxon>
        <taxon>Pasteurellales</taxon>
        <taxon>Pasteurellaceae</taxon>
        <taxon>Mergibacter</taxon>
    </lineage>
</organism>
<dbReference type="EMBL" id="CP022011">
    <property type="protein sequence ID" value="QDJ15094.1"/>
    <property type="molecule type" value="Genomic_DNA"/>
</dbReference>
<evidence type="ECO:0000313" key="13">
    <source>
        <dbReference type="Proteomes" id="UP000955338"/>
    </source>
</evidence>
<evidence type="ECO:0000256" key="4">
    <source>
        <dbReference type="ARBA" id="ARBA00022670"/>
    </source>
</evidence>
<dbReference type="GO" id="GO:0004222">
    <property type="term" value="F:metalloendopeptidase activity"/>
    <property type="evidence" value="ECO:0007669"/>
    <property type="project" value="InterPro"/>
</dbReference>
<dbReference type="CDD" id="cd23081">
    <property type="entry name" value="cpPDZ_EcRseP-like"/>
    <property type="match status" value="1"/>
</dbReference>
<evidence type="ECO:0000256" key="3">
    <source>
        <dbReference type="ARBA" id="ARBA00007931"/>
    </source>
</evidence>
<feature type="transmembrane region" description="Helical" evidence="11">
    <location>
        <begin position="372"/>
        <end position="392"/>
    </location>
</feature>
<keyword evidence="11" id="KW-0479">Metal-binding</keyword>
<evidence type="ECO:0000256" key="11">
    <source>
        <dbReference type="RuleBase" id="RU362031"/>
    </source>
</evidence>
<keyword evidence="6 11" id="KW-0378">Hydrolase</keyword>
<evidence type="ECO:0000256" key="7">
    <source>
        <dbReference type="ARBA" id="ARBA00022833"/>
    </source>
</evidence>
<evidence type="ECO:0000313" key="12">
    <source>
        <dbReference type="EMBL" id="QDJ15094.1"/>
    </source>
</evidence>
<name>A0A8D4IY74_9PAST</name>
<evidence type="ECO:0000256" key="10">
    <source>
        <dbReference type="ARBA" id="ARBA00023136"/>
    </source>
</evidence>
<feature type="transmembrane region" description="Helical" evidence="11">
    <location>
        <begin position="98"/>
        <end position="124"/>
    </location>
</feature>
<dbReference type="GO" id="GO:0006508">
    <property type="term" value="P:proteolysis"/>
    <property type="evidence" value="ECO:0007669"/>
    <property type="project" value="UniProtKB-KW"/>
</dbReference>
<evidence type="ECO:0000256" key="8">
    <source>
        <dbReference type="ARBA" id="ARBA00022989"/>
    </source>
</evidence>
<dbReference type="InterPro" id="IPR008915">
    <property type="entry name" value="Peptidase_M50"/>
</dbReference>
<comment type="similarity">
    <text evidence="3 11">Belongs to the peptidase M50B family.</text>
</comment>
<dbReference type="InterPro" id="IPR004387">
    <property type="entry name" value="Pept_M50_Zn"/>
</dbReference>
<proteinExistence type="inferred from homology"/>
<evidence type="ECO:0000256" key="1">
    <source>
        <dbReference type="ARBA" id="ARBA00001947"/>
    </source>
</evidence>
<accession>A0A8D4IY74</accession>